<dbReference type="OrthoDB" id="5549316at2759"/>
<evidence type="ECO:0008006" key="5">
    <source>
        <dbReference type="Google" id="ProtNLM"/>
    </source>
</evidence>
<dbReference type="Proteomes" id="UP001140094">
    <property type="component" value="Unassembled WGS sequence"/>
</dbReference>
<feature type="compositionally biased region" description="Polar residues" evidence="2">
    <location>
        <begin position="59"/>
        <end position="69"/>
    </location>
</feature>
<dbReference type="AlphaFoldDB" id="A0A9W8LTR4"/>
<organism evidence="3 4">
    <name type="scientific">Coemansia guatemalensis</name>
    <dbReference type="NCBI Taxonomy" id="2761395"/>
    <lineage>
        <taxon>Eukaryota</taxon>
        <taxon>Fungi</taxon>
        <taxon>Fungi incertae sedis</taxon>
        <taxon>Zoopagomycota</taxon>
        <taxon>Kickxellomycotina</taxon>
        <taxon>Kickxellomycetes</taxon>
        <taxon>Kickxellales</taxon>
        <taxon>Kickxellaceae</taxon>
        <taxon>Coemansia</taxon>
    </lineage>
</organism>
<evidence type="ECO:0000256" key="1">
    <source>
        <dbReference type="SAM" id="Coils"/>
    </source>
</evidence>
<dbReference type="Gene3D" id="6.10.140.1020">
    <property type="match status" value="1"/>
</dbReference>
<keyword evidence="1" id="KW-0175">Coiled coil</keyword>
<dbReference type="EMBL" id="JANBUO010000455">
    <property type="protein sequence ID" value="KAJ2803999.1"/>
    <property type="molecule type" value="Genomic_DNA"/>
</dbReference>
<sequence length="244" mass="27019">MRRSRKSQNALLKPFKSPSRVPAATATSPSEQDTNVATTPTRPALKRAVPSSAPPLNSLLRNTPQSTPVSKRLRTTPMSLSARRSSGRVTRRLAPRDPEIQRLMQEKTGLQKQMAQIKEEIVLLERALTLDAKGDKRAVDELVSKWQIACSAACDELFVFLKPVMEAQREAAALGFGPSTGDNSQGYCDADSQRKERHQQSGDDDDSSNNDESSQTVCGNNEEEEEEIDAVYMLKRFGIDPELF</sequence>
<protein>
    <recommendedName>
        <fullName evidence="5">Swi5-dependent recombination DNA repair protein 1 homolog</fullName>
    </recommendedName>
</protein>
<feature type="compositionally biased region" description="Basic and acidic residues" evidence="2">
    <location>
        <begin position="191"/>
        <end position="201"/>
    </location>
</feature>
<feature type="compositionally biased region" description="Polar residues" evidence="2">
    <location>
        <begin position="25"/>
        <end position="41"/>
    </location>
</feature>
<accession>A0A9W8LTR4</accession>
<feature type="region of interest" description="Disordered" evidence="2">
    <location>
        <begin position="1"/>
        <end position="91"/>
    </location>
</feature>
<reference evidence="3" key="1">
    <citation type="submission" date="2022-07" db="EMBL/GenBank/DDBJ databases">
        <title>Phylogenomic reconstructions and comparative analyses of Kickxellomycotina fungi.</title>
        <authorList>
            <person name="Reynolds N.K."/>
            <person name="Stajich J.E."/>
            <person name="Barry K."/>
            <person name="Grigoriev I.V."/>
            <person name="Crous P."/>
            <person name="Smith M.E."/>
        </authorList>
    </citation>
    <scope>NUCLEOTIDE SEQUENCE</scope>
    <source>
        <strain evidence="3">NRRL 1565</strain>
    </source>
</reference>
<gene>
    <name evidence="3" type="ORF">H4R20_002673</name>
</gene>
<proteinExistence type="predicted"/>
<feature type="coiled-coil region" evidence="1">
    <location>
        <begin position="100"/>
        <end position="127"/>
    </location>
</feature>
<keyword evidence="4" id="KW-1185">Reference proteome</keyword>
<evidence type="ECO:0000313" key="3">
    <source>
        <dbReference type="EMBL" id="KAJ2803999.1"/>
    </source>
</evidence>
<evidence type="ECO:0000313" key="4">
    <source>
        <dbReference type="Proteomes" id="UP001140094"/>
    </source>
</evidence>
<name>A0A9W8LTR4_9FUNG</name>
<comment type="caution">
    <text evidence="3">The sequence shown here is derived from an EMBL/GenBank/DDBJ whole genome shotgun (WGS) entry which is preliminary data.</text>
</comment>
<feature type="region of interest" description="Disordered" evidence="2">
    <location>
        <begin position="175"/>
        <end position="226"/>
    </location>
</feature>
<evidence type="ECO:0000256" key="2">
    <source>
        <dbReference type="SAM" id="MobiDB-lite"/>
    </source>
</evidence>